<gene>
    <name evidence="1" type="ORF">CPT03_22035</name>
</gene>
<evidence type="ECO:0000313" key="2">
    <source>
        <dbReference type="Proteomes" id="UP000223749"/>
    </source>
</evidence>
<dbReference type="EMBL" id="CP024091">
    <property type="protein sequence ID" value="ATP58957.1"/>
    <property type="molecule type" value="Genomic_DNA"/>
</dbReference>
<accession>A0A2D1UBF2</accession>
<name>A0A2D1UBF2_9SPHI</name>
<dbReference type="Proteomes" id="UP000223749">
    <property type="component" value="Chromosome"/>
</dbReference>
<dbReference type="AlphaFoldDB" id="A0A2D1UBF2"/>
<proteinExistence type="predicted"/>
<dbReference type="KEGG" id="pgs:CPT03_22035"/>
<keyword evidence="2" id="KW-1185">Reference proteome</keyword>
<organism evidence="1 2">
    <name type="scientific">Pedobacter ginsengisoli</name>
    <dbReference type="NCBI Taxonomy" id="363852"/>
    <lineage>
        <taxon>Bacteria</taxon>
        <taxon>Pseudomonadati</taxon>
        <taxon>Bacteroidota</taxon>
        <taxon>Sphingobacteriia</taxon>
        <taxon>Sphingobacteriales</taxon>
        <taxon>Sphingobacteriaceae</taxon>
        <taxon>Pedobacter</taxon>
    </lineage>
</organism>
<protein>
    <submittedName>
        <fullName evidence="1">Uncharacterized protein</fullName>
    </submittedName>
</protein>
<evidence type="ECO:0000313" key="1">
    <source>
        <dbReference type="EMBL" id="ATP58957.1"/>
    </source>
</evidence>
<sequence length="107" mass="12553">MLRPALFISSYFSDCKYRTNVFKIQNQNINIFFNLLQHKSIGRFKQVPDKHIPPSTLGAHRLHTSSEKGTCFPKQSYLNPYSVLIQSKPRWLLAPLINQKTYNKDFH</sequence>
<reference evidence="1 2" key="1">
    <citation type="submission" date="2017-10" db="EMBL/GenBank/DDBJ databases">
        <title>Whole genome of Pedobacter ginsengisoli T01R-27 isolated from tomato rhizosphere.</title>
        <authorList>
            <person name="Weon H.-Y."/>
            <person name="Lee S.A."/>
            <person name="Sang M.K."/>
            <person name="Song J."/>
        </authorList>
    </citation>
    <scope>NUCLEOTIDE SEQUENCE [LARGE SCALE GENOMIC DNA]</scope>
    <source>
        <strain evidence="1 2">T01R-27</strain>
    </source>
</reference>